<sequence length="417" mass="45500">MRSQSGPHKGRVRYQPHSDSCTAIRCYEIVSGIKQETAEYYSAKMLAVHKERKAAGISLGKEAVKNAEQFKGSARWYEGDEVVQMNIARNAVEGTEIGRLLLRYPHLTLSHVLAETGTYPVYIFSTDSKAPAGTSPLLLKKFEHTSDLSLWSYALPTDDASITYRGGVSGCKEEVVVPWVTAVNPKQNLIEQVQVKDRYGPFRFKANFGDQPQGPIHSCMWGLMGAKYVIASGITYNSTMAPDAATFHYIDSPAAYDQRFKDLFPPHTTPAEQVPGLWYPTMPPPPEGSKAWGVAAATEQLDSLVSILWPKQLTGVHMGRMASDARAAAARLASDGFDPDEQAAAADATIAETLLAAQQQQAQQQQQQQQAAQQAQPLDASSMAAQMATLTPDQQQQMQAMLAAMLGGGQPKRQRIG</sequence>
<dbReference type="EMBL" id="JADXDR010000226">
    <property type="protein sequence ID" value="KAI7835792.1"/>
    <property type="molecule type" value="Genomic_DNA"/>
</dbReference>
<feature type="coiled-coil region" evidence="1">
    <location>
        <begin position="348"/>
        <end position="375"/>
    </location>
</feature>
<name>A0AAD5H1E2_9CHLO</name>
<reference evidence="2" key="1">
    <citation type="submission" date="2020-11" db="EMBL/GenBank/DDBJ databases">
        <title>Chlorella ohadii genome sequencing and assembly.</title>
        <authorList>
            <person name="Murik O."/>
            <person name="Treves H."/>
            <person name="Kedem I."/>
            <person name="Shotland Y."/>
            <person name="Kaplan A."/>
        </authorList>
    </citation>
    <scope>NUCLEOTIDE SEQUENCE</scope>
    <source>
        <strain evidence="2">1</strain>
    </source>
</reference>
<evidence type="ECO:0000256" key="1">
    <source>
        <dbReference type="SAM" id="Coils"/>
    </source>
</evidence>
<organism evidence="2 3">
    <name type="scientific">Chlorella ohadii</name>
    <dbReference type="NCBI Taxonomy" id="2649997"/>
    <lineage>
        <taxon>Eukaryota</taxon>
        <taxon>Viridiplantae</taxon>
        <taxon>Chlorophyta</taxon>
        <taxon>core chlorophytes</taxon>
        <taxon>Trebouxiophyceae</taxon>
        <taxon>Chlorellales</taxon>
        <taxon>Chlorellaceae</taxon>
        <taxon>Chlorella clade</taxon>
        <taxon>Chlorella</taxon>
    </lineage>
</organism>
<evidence type="ECO:0000313" key="3">
    <source>
        <dbReference type="Proteomes" id="UP001205105"/>
    </source>
</evidence>
<comment type="caution">
    <text evidence="2">The sequence shown here is derived from an EMBL/GenBank/DDBJ whole genome shotgun (WGS) entry which is preliminary data.</text>
</comment>
<gene>
    <name evidence="2" type="ORF">COHA_010312</name>
</gene>
<evidence type="ECO:0000313" key="2">
    <source>
        <dbReference type="EMBL" id="KAI7835792.1"/>
    </source>
</evidence>
<proteinExistence type="predicted"/>
<keyword evidence="1" id="KW-0175">Coiled coil</keyword>
<protein>
    <submittedName>
        <fullName evidence="2">Uncharacterized protein</fullName>
    </submittedName>
</protein>
<accession>A0AAD5H1E2</accession>
<keyword evidence="3" id="KW-1185">Reference proteome</keyword>
<dbReference type="AlphaFoldDB" id="A0AAD5H1E2"/>
<dbReference type="Proteomes" id="UP001205105">
    <property type="component" value="Unassembled WGS sequence"/>
</dbReference>